<dbReference type="Pfam" id="PF23296">
    <property type="entry name" value="DUF7079"/>
    <property type="match status" value="1"/>
</dbReference>
<proteinExistence type="predicted"/>
<dbReference type="OrthoDB" id="8684941at2"/>
<evidence type="ECO:0000313" key="3">
    <source>
        <dbReference type="Proteomes" id="UP000305539"/>
    </source>
</evidence>
<accession>A0A4U1IBW8</accession>
<dbReference type="AlphaFoldDB" id="A0A4U1IBW8"/>
<feature type="domain" description="DUF7079" evidence="1">
    <location>
        <begin position="9"/>
        <end position="116"/>
    </location>
</feature>
<sequence length="128" mass="15249">MGNPIDEKEKERIWATMAEFFVDNEIDYDYHAAKICAYPLQDLKEIFFREVAPVCGPNILTPIPPVWLSFDDEWVVREVKELLSKCRKSPLFRIRHELNVLYFRATLRHIWPEVEQAIKRQKDSGKRD</sequence>
<reference evidence="2 3" key="1">
    <citation type="submission" date="2019-04" db="EMBL/GenBank/DDBJ databases">
        <title>Trinickia sp. 7GSK02, isolated from subtropical forest soil.</title>
        <authorList>
            <person name="Gao Z.-H."/>
            <person name="Qiu L.-H."/>
        </authorList>
    </citation>
    <scope>NUCLEOTIDE SEQUENCE [LARGE SCALE GENOMIC DNA]</scope>
    <source>
        <strain evidence="2 3">7GSK02</strain>
    </source>
</reference>
<evidence type="ECO:0000259" key="1">
    <source>
        <dbReference type="Pfam" id="PF23296"/>
    </source>
</evidence>
<dbReference type="Proteomes" id="UP000305539">
    <property type="component" value="Unassembled WGS sequence"/>
</dbReference>
<comment type="caution">
    <text evidence="2">The sequence shown here is derived from an EMBL/GenBank/DDBJ whole genome shotgun (WGS) entry which is preliminary data.</text>
</comment>
<keyword evidence="3" id="KW-1185">Reference proteome</keyword>
<dbReference type="RefSeq" id="WP_136893183.1">
    <property type="nucleotide sequence ID" value="NZ_SWJE01000003.1"/>
</dbReference>
<evidence type="ECO:0000313" key="2">
    <source>
        <dbReference type="EMBL" id="TKC91068.1"/>
    </source>
</evidence>
<name>A0A4U1IBW8_9BURK</name>
<protein>
    <recommendedName>
        <fullName evidence="1">DUF7079 domain-containing protein</fullName>
    </recommendedName>
</protein>
<dbReference type="InterPro" id="IPR055507">
    <property type="entry name" value="DUF7079"/>
</dbReference>
<gene>
    <name evidence="2" type="ORF">FAZ69_06785</name>
</gene>
<dbReference type="EMBL" id="SWJE01000003">
    <property type="protein sequence ID" value="TKC91068.1"/>
    <property type="molecule type" value="Genomic_DNA"/>
</dbReference>
<organism evidence="2 3">
    <name type="scientific">Trinickia terrae</name>
    <dbReference type="NCBI Taxonomy" id="2571161"/>
    <lineage>
        <taxon>Bacteria</taxon>
        <taxon>Pseudomonadati</taxon>
        <taxon>Pseudomonadota</taxon>
        <taxon>Betaproteobacteria</taxon>
        <taxon>Burkholderiales</taxon>
        <taxon>Burkholderiaceae</taxon>
        <taxon>Trinickia</taxon>
    </lineage>
</organism>